<accession>A0A2S3VTS6</accession>
<dbReference type="InterPro" id="IPR003594">
    <property type="entry name" value="HATPase_dom"/>
</dbReference>
<dbReference type="PROSITE" id="PS50109">
    <property type="entry name" value="HIS_KIN"/>
    <property type="match status" value="1"/>
</dbReference>
<dbReference type="SUPFAM" id="SSF47384">
    <property type="entry name" value="Homodimeric domain of signal transducing histidine kinase"/>
    <property type="match status" value="1"/>
</dbReference>
<dbReference type="Pfam" id="PF00512">
    <property type="entry name" value="HisKA"/>
    <property type="match status" value="1"/>
</dbReference>
<evidence type="ECO:0000256" key="2">
    <source>
        <dbReference type="ARBA" id="ARBA00004141"/>
    </source>
</evidence>
<evidence type="ECO:0000256" key="9">
    <source>
        <dbReference type="ARBA" id="ARBA00022840"/>
    </source>
</evidence>
<keyword evidence="7" id="KW-0547">Nucleotide-binding</keyword>
<dbReference type="CDD" id="cd00130">
    <property type="entry name" value="PAS"/>
    <property type="match status" value="1"/>
</dbReference>
<keyword evidence="12" id="KW-0472">Membrane</keyword>
<dbReference type="InterPro" id="IPR000014">
    <property type="entry name" value="PAS"/>
</dbReference>
<dbReference type="GO" id="GO:0005524">
    <property type="term" value="F:ATP binding"/>
    <property type="evidence" value="ECO:0007669"/>
    <property type="project" value="UniProtKB-KW"/>
</dbReference>
<dbReference type="RefSeq" id="WP_103392998.1">
    <property type="nucleotide sequence ID" value="NZ_MUJK01000001.1"/>
</dbReference>
<evidence type="ECO:0000256" key="3">
    <source>
        <dbReference type="ARBA" id="ARBA00012438"/>
    </source>
</evidence>
<evidence type="ECO:0000256" key="1">
    <source>
        <dbReference type="ARBA" id="ARBA00000085"/>
    </source>
</evidence>
<dbReference type="PANTHER" id="PTHR42878">
    <property type="entry name" value="TWO-COMPONENT HISTIDINE KINASE"/>
    <property type="match status" value="1"/>
</dbReference>
<dbReference type="AlphaFoldDB" id="A0A2S3VTS6"/>
<dbReference type="GO" id="GO:0000155">
    <property type="term" value="F:phosphorelay sensor kinase activity"/>
    <property type="evidence" value="ECO:0007669"/>
    <property type="project" value="InterPro"/>
</dbReference>
<dbReference type="SUPFAM" id="SSF55874">
    <property type="entry name" value="ATPase domain of HSP90 chaperone/DNA topoisomerase II/histidine kinase"/>
    <property type="match status" value="1"/>
</dbReference>
<sequence length="391" mass="43507">MSADDDSQPGSDILFDEADCGLLLTAENGQIARVNLTFCRWIGYRRRELIGRHIQDLMSIEGRAFHRAYWVPLMQIQGVIADVKFNLVHCNGHSIPMMLSAIRCESSAGIFLEMALFKAEDRQRYERELLNARMLAEGHLAKHLKDQRVMDITQDKLRITYAAAEDRALFAEQLIGIVSHDLRNPLSAIKMAAELLGRREMDAKQTQILGHITHSVERAQRLVADLLDFTLTQVGRGIAVLPKPVDLHELVADCLDELGLAFPGHKLIHLRYGQGDFTADSDRLYQLIGNLVANAVAYGAADSDVTVTSCFEDHTVMITVHNLGTPIPLELLKDLFEPMIRGSHDNAELRSVGLGLFIVREIARAHYGEVAVASSLTNGTTFTATFPRTLN</sequence>
<comment type="caution">
    <text evidence="15">The sequence shown here is derived from an EMBL/GenBank/DDBJ whole genome shotgun (WGS) entry which is preliminary data.</text>
</comment>
<keyword evidence="6" id="KW-0812">Transmembrane</keyword>
<evidence type="ECO:0000313" key="16">
    <source>
        <dbReference type="Proteomes" id="UP000237440"/>
    </source>
</evidence>
<dbReference type="PROSITE" id="PS50112">
    <property type="entry name" value="PAS"/>
    <property type="match status" value="1"/>
</dbReference>
<dbReference type="EMBL" id="MUJK01000001">
    <property type="protein sequence ID" value="POF43348.1"/>
    <property type="molecule type" value="Genomic_DNA"/>
</dbReference>
<dbReference type="Proteomes" id="UP000237440">
    <property type="component" value="Unassembled WGS sequence"/>
</dbReference>
<dbReference type="InterPro" id="IPR035965">
    <property type="entry name" value="PAS-like_dom_sf"/>
</dbReference>
<keyword evidence="8 15" id="KW-0418">Kinase</keyword>
<organism evidence="15 16">
    <name type="scientific">Pseudomonas laurylsulfativorans</name>
    <dbReference type="NCBI Taxonomy" id="1943631"/>
    <lineage>
        <taxon>Bacteria</taxon>
        <taxon>Pseudomonadati</taxon>
        <taxon>Pseudomonadota</taxon>
        <taxon>Gammaproteobacteria</taxon>
        <taxon>Pseudomonadales</taxon>
        <taxon>Pseudomonadaceae</taxon>
        <taxon>Pseudomonas</taxon>
    </lineage>
</organism>
<evidence type="ECO:0000256" key="6">
    <source>
        <dbReference type="ARBA" id="ARBA00022692"/>
    </source>
</evidence>
<keyword evidence="9" id="KW-0067">ATP-binding</keyword>
<dbReference type="NCBIfam" id="TIGR00229">
    <property type="entry name" value="sensory_box"/>
    <property type="match status" value="1"/>
</dbReference>
<protein>
    <recommendedName>
        <fullName evidence="3">histidine kinase</fullName>
        <ecNumber evidence="3">2.7.13.3</ecNumber>
    </recommendedName>
</protein>
<dbReference type="InterPro" id="IPR036890">
    <property type="entry name" value="HATPase_C_sf"/>
</dbReference>
<dbReference type="PANTHER" id="PTHR42878:SF7">
    <property type="entry name" value="SENSOR HISTIDINE KINASE GLRK"/>
    <property type="match status" value="1"/>
</dbReference>
<dbReference type="SMART" id="SM00387">
    <property type="entry name" value="HATPase_c"/>
    <property type="match status" value="1"/>
</dbReference>
<dbReference type="InterPro" id="IPR005467">
    <property type="entry name" value="His_kinase_dom"/>
</dbReference>
<evidence type="ECO:0000256" key="11">
    <source>
        <dbReference type="ARBA" id="ARBA00023012"/>
    </source>
</evidence>
<dbReference type="EC" id="2.7.13.3" evidence="3"/>
<evidence type="ECO:0000256" key="12">
    <source>
        <dbReference type="ARBA" id="ARBA00023136"/>
    </source>
</evidence>
<comment type="subcellular location">
    <subcellularLocation>
        <location evidence="2">Membrane</location>
        <topology evidence="2">Multi-pass membrane protein</topology>
    </subcellularLocation>
</comment>
<dbReference type="GO" id="GO:0030295">
    <property type="term" value="F:protein kinase activator activity"/>
    <property type="evidence" value="ECO:0007669"/>
    <property type="project" value="TreeGrafter"/>
</dbReference>
<evidence type="ECO:0000259" key="13">
    <source>
        <dbReference type="PROSITE" id="PS50109"/>
    </source>
</evidence>
<evidence type="ECO:0000256" key="8">
    <source>
        <dbReference type="ARBA" id="ARBA00022777"/>
    </source>
</evidence>
<dbReference type="Gene3D" id="3.30.565.10">
    <property type="entry name" value="Histidine kinase-like ATPase, C-terminal domain"/>
    <property type="match status" value="1"/>
</dbReference>
<dbReference type="InterPro" id="IPR004358">
    <property type="entry name" value="Sig_transdc_His_kin-like_C"/>
</dbReference>
<dbReference type="InterPro" id="IPR003661">
    <property type="entry name" value="HisK_dim/P_dom"/>
</dbReference>
<dbReference type="SUPFAM" id="SSF55785">
    <property type="entry name" value="PYP-like sensor domain (PAS domain)"/>
    <property type="match status" value="1"/>
</dbReference>
<dbReference type="InterPro" id="IPR050351">
    <property type="entry name" value="BphY/WalK/GraS-like"/>
</dbReference>
<feature type="domain" description="PAS" evidence="14">
    <location>
        <begin position="14"/>
        <end position="61"/>
    </location>
</feature>
<feature type="domain" description="Histidine kinase" evidence="13">
    <location>
        <begin position="177"/>
        <end position="390"/>
    </location>
</feature>
<name>A0A2S3VTS6_9PSED</name>
<dbReference type="CDD" id="cd00082">
    <property type="entry name" value="HisKA"/>
    <property type="match status" value="1"/>
</dbReference>
<keyword evidence="10" id="KW-1133">Transmembrane helix</keyword>
<dbReference type="GO" id="GO:0000156">
    <property type="term" value="F:phosphorelay response regulator activity"/>
    <property type="evidence" value="ECO:0007669"/>
    <property type="project" value="TreeGrafter"/>
</dbReference>
<dbReference type="GO" id="GO:0007234">
    <property type="term" value="P:osmosensory signaling via phosphorelay pathway"/>
    <property type="evidence" value="ECO:0007669"/>
    <property type="project" value="TreeGrafter"/>
</dbReference>
<reference evidence="16" key="1">
    <citation type="submission" date="2017-02" db="EMBL/GenBank/DDBJ databases">
        <authorList>
            <person name="Furmanczyk E.M."/>
        </authorList>
    </citation>
    <scope>NUCLEOTIDE SEQUENCE [LARGE SCALE GENOMIC DNA]</scope>
    <source>
        <strain evidence="16">AP3_22</strain>
    </source>
</reference>
<dbReference type="OrthoDB" id="8807260at2"/>
<evidence type="ECO:0000256" key="5">
    <source>
        <dbReference type="ARBA" id="ARBA00022679"/>
    </source>
</evidence>
<dbReference type="InterPro" id="IPR036097">
    <property type="entry name" value="HisK_dim/P_sf"/>
</dbReference>
<dbReference type="SMART" id="SM00091">
    <property type="entry name" value="PAS"/>
    <property type="match status" value="1"/>
</dbReference>
<comment type="catalytic activity">
    <reaction evidence="1">
        <text>ATP + protein L-histidine = ADP + protein N-phospho-L-histidine.</text>
        <dbReference type="EC" id="2.7.13.3"/>
    </reaction>
</comment>
<keyword evidence="11" id="KW-0902">Two-component regulatory system</keyword>
<dbReference type="PRINTS" id="PR00344">
    <property type="entry name" value="BCTRLSENSOR"/>
</dbReference>
<dbReference type="Gene3D" id="1.10.287.130">
    <property type="match status" value="1"/>
</dbReference>
<keyword evidence="5" id="KW-0808">Transferase</keyword>
<keyword evidence="4" id="KW-0597">Phosphoprotein</keyword>
<keyword evidence="16" id="KW-1185">Reference proteome</keyword>
<evidence type="ECO:0000256" key="10">
    <source>
        <dbReference type="ARBA" id="ARBA00022989"/>
    </source>
</evidence>
<proteinExistence type="predicted"/>
<evidence type="ECO:0000256" key="7">
    <source>
        <dbReference type="ARBA" id="ARBA00022741"/>
    </source>
</evidence>
<evidence type="ECO:0000259" key="14">
    <source>
        <dbReference type="PROSITE" id="PS50112"/>
    </source>
</evidence>
<evidence type="ECO:0000313" key="15">
    <source>
        <dbReference type="EMBL" id="POF43348.1"/>
    </source>
</evidence>
<dbReference type="Pfam" id="PF02518">
    <property type="entry name" value="HATPase_c"/>
    <property type="match status" value="1"/>
</dbReference>
<gene>
    <name evidence="15" type="ORF">B0D71_00590</name>
</gene>
<dbReference type="SMART" id="SM00388">
    <property type="entry name" value="HisKA"/>
    <property type="match status" value="1"/>
</dbReference>
<dbReference type="Pfam" id="PF13426">
    <property type="entry name" value="PAS_9"/>
    <property type="match status" value="1"/>
</dbReference>
<dbReference type="GO" id="GO:0016020">
    <property type="term" value="C:membrane"/>
    <property type="evidence" value="ECO:0007669"/>
    <property type="project" value="UniProtKB-SubCell"/>
</dbReference>
<evidence type="ECO:0000256" key="4">
    <source>
        <dbReference type="ARBA" id="ARBA00022553"/>
    </source>
</evidence>
<dbReference type="Gene3D" id="3.30.450.20">
    <property type="entry name" value="PAS domain"/>
    <property type="match status" value="1"/>
</dbReference>